<organism evidence="2 3">
    <name type="scientific">Plebeiibacterium marinum</name>
    <dbReference type="NCBI Taxonomy" id="2992111"/>
    <lineage>
        <taxon>Bacteria</taxon>
        <taxon>Pseudomonadati</taxon>
        <taxon>Bacteroidota</taxon>
        <taxon>Bacteroidia</taxon>
        <taxon>Marinilabiliales</taxon>
        <taxon>Marinilabiliaceae</taxon>
        <taxon>Plebeiibacterium</taxon>
    </lineage>
</organism>
<protein>
    <submittedName>
        <fullName evidence="2">FdtA/QdtA family cupin domain-containing protein</fullName>
    </submittedName>
</protein>
<dbReference type="InterPro" id="IPR014710">
    <property type="entry name" value="RmlC-like_jellyroll"/>
</dbReference>
<dbReference type="Proteomes" id="UP001207408">
    <property type="component" value="Unassembled WGS sequence"/>
</dbReference>
<sequence length="140" mass="16499">MQNEIRFIELPKIKDLRGNLSFLEDNRHIPFEIERVYWIYDVPGGEERGGHAYKNTAEFIIPLTGGFKVEVNRGEDYFEYDLTQTNKGLYLPPMTWRKISGFLSSSVCLVVTDTKFKDCVYLRDFMEYIENFNKKSNGQY</sequence>
<evidence type="ECO:0000259" key="1">
    <source>
        <dbReference type="Pfam" id="PF05523"/>
    </source>
</evidence>
<gene>
    <name evidence="2" type="ORF">OM074_17265</name>
</gene>
<evidence type="ECO:0000313" key="2">
    <source>
        <dbReference type="EMBL" id="MCW3807387.1"/>
    </source>
</evidence>
<accession>A0AAE3MGT4</accession>
<dbReference type="InterPro" id="IPR011051">
    <property type="entry name" value="RmlC_Cupin_sf"/>
</dbReference>
<dbReference type="Pfam" id="PF05523">
    <property type="entry name" value="FdtA"/>
    <property type="match status" value="1"/>
</dbReference>
<dbReference type="EMBL" id="JAPDPI010000045">
    <property type="protein sequence ID" value="MCW3807387.1"/>
    <property type="molecule type" value="Genomic_DNA"/>
</dbReference>
<dbReference type="AlphaFoldDB" id="A0AAE3MGT4"/>
<proteinExistence type="predicted"/>
<dbReference type="SUPFAM" id="SSF51182">
    <property type="entry name" value="RmlC-like cupins"/>
    <property type="match status" value="1"/>
</dbReference>
<dbReference type="InterPro" id="IPR008894">
    <property type="entry name" value="QdtA_cupin_dom"/>
</dbReference>
<name>A0AAE3MGT4_9BACT</name>
<evidence type="ECO:0000313" key="3">
    <source>
        <dbReference type="Proteomes" id="UP001207408"/>
    </source>
</evidence>
<dbReference type="Gene3D" id="2.60.120.10">
    <property type="entry name" value="Jelly Rolls"/>
    <property type="match status" value="1"/>
</dbReference>
<feature type="domain" description="Sugar 3,4-ketoisomerase QdtA cupin" evidence="1">
    <location>
        <begin position="4"/>
        <end position="130"/>
    </location>
</feature>
<dbReference type="CDD" id="cd20292">
    <property type="entry name" value="cupin_QdtA-like"/>
    <property type="match status" value="1"/>
</dbReference>
<dbReference type="RefSeq" id="WP_301201751.1">
    <property type="nucleotide sequence ID" value="NZ_JAPDPI010000045.1"/>
</dbReference>
<comment type="caution">
    <text evidence="2">The sequence shown here is derived from an EMBL/GenBank/DDBJ whole genome shotgun (WGS) entry which is preliminary data.</text>
</comment>
<reference evidence="2" key="1">
    <citation type="submission" date="2022-10" db="EMBL/GenBank/DDBJ databases">
        <authorList>
            <person name="Yu W.X."/>
        </authorList>
    </citation>
    <scope>NUCLEOTIDE SEQUENCE</scope>
    <source>
        <strain evidence="2">D04</strain>
    </source>
</reference>
<keyword evidence="3" id="KW-1185">Reference proteome</keyword>